<comment type="caution">
    <text evidence="4">The sequence shown here is derived from an EMBL/GenBank/DDBJ whole genome shotgun (WGS) entry which is preliminary data.</text>
</comment>
<keyword evidence="2" id="KW-0227">DNA damage</keyword>
<evidence type="ECO:0000256" key="3">
    <source>
        <dbReference type="ARBA" id="ARBA00023204"/>
    </source>
</evidence>
<sequence>MDSATAAAPAATDDTSGTALSCTLNGHLIVVDKFERRLNDLIATGRDYGGLASRLKARVARSRDWITGIPKNGHIKSGYVDHEGRFPPWAVEARQLAPLKLVLTGPAPNDSVEVEAVDEEEANWILGENFMDTLGSNCRHFMSMETQIFSLAQIHSQINEARAKLSVGVSPETIIENRKRLLGEYNEMKDIGQQLIGLIAENRGVTIGTLYENGDYGVTADD</sequence>
<comment type="similarity">
    <text evidence="1">Belongs to the SWI5/SAE3 family.</text>
</comment>
<dbReference type="AlphaFoldDB" id="A0AAV9GS05"/>
<dbReference type="GO" id="GO:0032798">
    <property type="term" value="C:Swi5-Sfr1 complex"/>
    <property type="evidence" value="ECO:0007669"/>
    <property type="project" value="TreeGrafter"/>
</dbReference>
<dbReference type="Proteomes" id="UP001321760">
    <property type="component" value="Unassembled WGS sequence"/>
</dbReference>
<dbReference type="GO" id="GO:0010772">
    <property type="term" value="P:meiotic DNA recombinase assembly involved in reciprocal meiotic recombination"/>
    <property type="evidence" value="ECO:0007669"/>
    <property type="project" value="TreeGrafter"/>
</dbReference>
<evidence type="ECO:0000313" key="4">
    <source>
        <dbReference type="EMBL" id="KAK4450320.1"/>
    </source>
</evidence>
<dbReference type="EMBL" id="MU865933">
    <property type="protein sequence ID" value="KAK4450320.1"/>
    <property type="molecule type" value="Genomic_DNA"/>
</dbReference>
<protein>
    <submittedName>
        <fullName evidence="4">Swi5-domain-containing protein</fullName>
    </submittedName>
</protein>
<keyword evidence="5" id="KW-1185">Reference proteome</keyword>
<evidence type="ECO:0000256" key="2">
    <source>
        <dbReference type="ARBA" id="ARBA00022763"/>
    </source>
</evidence>
<dbReference type="GO" id="GO:0034974">
    <property type="term" value="C:Swi5-Swi2 complex"/>
    <property type="evidence" value="ECO:0007669"/>
    <property type="project" value="TreeGrafter"/>
</dbReference>
<proteinExistence type="inferred from homology"/>
<dbReference type="GO" id="GO:0000709">
    <property type="term" value="P:meiotic joint molecule formation"/>
    <property type="evidence" value="ECO:0007669"/>
    <property type="project" value="TreeGrafter"/>
</dbReference>
<accession>A0AAV9GS05</accession>
<evidence type="ECO:0000256" key="1">
    <source>
        <dbReference type="ARBA" id="ARBA00008060"/>
    </source>
</evidence>
<name>A0AAV9GS05_9PEZI</name>
<organism evidence="4 5">
    <name type="scientific">Podospora aff. communis PSN243</name>
    <dbReference type="NCBI Taxonomy" id="3040156"/>
    <lineage>
        <taxon>Eukaryota</taxon>
        <taxon>Fungi</taxon>
        <taxon>Dikarya</taxon>
        <taxon>Ascomycota</taxon>
        <taxon>Pezizomycotina</taxon>
        <taxon>Sordariomycetes</taxon>
        <taxon>Sordariomycetidae</taxon>
        <taxon>Sordariales</taxon>
        <taxon>Podosporaceae</taxon>
        <taxon>Podospora</taxon>
    </lineage>
</organism>
<dbReference type="Gene3D" id="1.20.5.170">
    <property type="match status" value="1"/>
</dbReference>
<dbReference type="Pfam" id="PF07061">
    <property type="entry name" value="Swi5"/>
    <property type="match status" value="1"/>
</dbReference>
<evidence type="ECO:0000313" key="5">
    <source>
        <dbReference type="Proteomes" id="UP001321760"/>
    </source>
</evidence>
<reference evidence="4" key="2">
    <citation type="submission" date="2023-05" db="EMBL/GenBank/DDBJ databases">
        <authorList>
            <consortium name="Lawrence Berkeley National Laboratory"/>
            <person name="Steindorff A."/>
            <person name="Hensen N."/>
            <person name="Bonometti L."/>
            <person name="Westerberg I."/>
            <person name="Brannstrom I.O."/>
            <person name="Guillou S."/>
            <person name="Cros-Aarteil S."/>
            <person name="Calhoun S."/>
            <person name="Haridas S."/>
            <person name="Kuo A."/>
            <person name="Mondo S."/>
            <person name="Pangilinan J."/>
            <person name="Riley R."/>
            <person name="Labutti K."/>
            <person name="Andreopoulos B."/>
            <person name="Lipzen A."/>
            <person name="Chen C."/>
            <person name="Yanf M."/>
            <person name="Daum C."/>
            <person name="Ng V."/>
            <person name="Clum A."/>
            <person name="Ohm R."/>
            <person name="Martin F."/>
            <person name="Silar P."/>
            <person name="Natvig D."/>
            <person name="Lalanne C."/>
            <person name="Gautier V."/>
            <person name="Ament-Velasquez S.L."/>
            <person name="Kruys A."/>
            <person name="Hutchinson M.I."/>
            <person name="Powell A.J."/>
            <person name="Barry K."/>
            <person name="Miller A.N."/>
            <person name="Grigoriev I.V."/>
            <person name="Debuchy R."/>
            <person name="Gladieux P."/>
            <person name="Thoren M.H."/>
            <person name="Johannesson H."/>
        </authorList>
    </citation>
    <scope>NUCLEOTIDE SEQUENCE</scope>
    <source>
        <strain evidence="4">PSN243</strain>
    </source>
</reference>
<keyword evidence="3" id="KW-0234">DNA repair</keyword>
<reference evidence="4" key="1">
    <citation type="journal article" date="2023" name="Mol. Phylogenet. Evol.">
        <title>Genome-scale phylogeny and comparative genomics of the fungal order Sordariales.</title>
        <authorList>
            <person name="Hensen N."/>
            <person name="Bonometti L."/>
            <person name="Westerberg I."/>
            <person name="Brannstrom I.O."/>
            <person name="Guillou S."/>
            <person name="Cros-Aarteil S."/>
            <person name="Calhoun S."/>
            <person name="Haridas S."/>
            <person name="Kuo A."/>
            <person name="Mondo S."/>
            <person name="Pangilinan J."/>
            <person name="Riley R."/>
            <person name="LaButti K."/>
            <person name="Andreopoulos B."/>
            <person name="Lipzen A."/>
            <person name="Chen C."/>
            <person name="Yan M."/>
            <person name="Daum C."/>
            <person name="Ng V."/>
            <person name="Clum A."/>
            <person name="Steindorff A."/>
            <person name="Ohm R.A."/>
            <person name="Martin F."/>
            <person name="Silar P."/>
            <person name="Natvig D.O."/>
            <person name="Lalanne C."/>
            <person name="Gautier V."/>
            <person name="Ament-Velasquez S.L."/>
            <person name="Kruys A."/>
            <person name="Hutchinson M.I."/>
            <person name="Powell A.J."/>
            <person name="Barry K."/>
            <person name="Miller A.N."/>
            <person name="Grigoriev I.V."/>
            <person name="Debuchy R."/>
            <person name="Gladieux P."/>
            <person name="Hiltunen Thoren M."/>
            <person name="Johannesson H."/>
        </authorList>
    </citation>
    <scope>NUCLEOTIDE SEQUENCE</scope>
    <source>
        <strain evidence="4">PSN243</strain>
    </source>
</reference>
<gene>
    <name evidence="4" type="ORF">QBC34DRAFT_78468</name>
</gene>
<dbReference type="PANTHER" id="PTHR28529">
    <property type="entry name" value="DNA REPAIR PROTEIN SWI5 HOMOLOG"/>
    <property type="match status" value="1"/>
</dbReference>
<dbReference type="InterPro" id="IPR010760">
    <property type="entry name" value="DNA-repair_Swi5"/>
</dbReference>
<dbReference type="PANTHER" id="PTHR28529:SF2">
    <property type="entry name" value="DNA REPAIR PROTEIN SWI5 HOMOLOG"/>
    <property type="match status" value="1"/>
</dbReference>